<organism evidence="2 3">
    <name type="scientific">Antarcticimicrobium luteum</name>
    <dbReference type="NCBI Taxonomy" id="2547397"/>
    <lineage>
        <taxon>Bacteria</taxon>
        <taxon>Pseudomonadati</taxon>
        <taxon>Pseudomonadota</taxon>
        <taxon>Alphaproteobacteria</taxon>
        <taxon>Rhodobacterales</taxon>
        <taxon>Paracoccaceae</taxon>
        <taxon>Antarcticimicrobium</taxon>
    </lineage>
</organism>
<accession>A0A4R5VEX5</accession>
<protein>
    <submittedName>
        <fullName evidence="2">Universal stress protein</fullName>
    </submittedName>
</protein>
<keyword evidence="3" id="KW-1185">Reference proteome</keyword>
<dbReference type="Gene3D" id="3.40.50.620">
    <property type="entry name" value="HUPs"/>
    <property type="match status" value="1"/>
</dbReference>
<proteinExistence type="predicted"/>
<feature type="domain" description="UspA" evidence="1">
    <location>
        <begin position="1"/>
        <end position="137"/>
    </location>
</feature>
<comment type="caution">
    <text evidence="2">The sequence shown here is derived from an EMBL/GenBank/DDBJ whole genome shotgun (WGS) entry which is preliminary data.</text>
</comment>
<dbReference type="InterPro" id="IPR014729">
    <property type="entry name" value="Rossmann-like_a/b/a_fold"/>
</dbReference>
<reference evidence="2 3" key="1">
    <citation type="submission" date="2019-03" db="EMBL/GenBank/DDBJ databases">
        <title>Ruegeria lutea sp. nov., a novel strain, isolated from marine sediment, the Masan Bay, South Korea.</title>
        <authorList>
            <person name="Kim J."/>
            <person name="Kim D.-Y."/>
            <person name="Lee S.-S."/>
        </authorList>
    </citation>
    <scope>NUCLEOTIDE SEQUENCE [LARGE SCALE GENOMIC DNA]</scope>
    <source>
        <strain evidence="2 3">318-1</strain>
    </source>
</reference>
<evidence type="ECO:0000313" key="3">
    <source>
        <dbReference type="Proteomes" id="UP000295301"/>
    </source>
</evidence>
<dbReference type="Pfam" id="PF00582">
    <property type="entry name" value="Usp"/>
    <property type="match status" value="1"/>
</dbReference>
<dbReference type="EMBL" id="SMUV01000057">
    <property type="protein sequence ID" value="TDK50299.1"/>
    <property type="molecule type" value="Genomic_DNA"/>
</dbReference>
<name>A0A4R5VEX5_9RHOB</name>
<evidence type="ECO:0000259" key="1">
    <source>
        <dbReference type="Pfam" id="PF00582"/>
    </source>
</evidence>
<dbReference type="SUPFAM" id="SSF52402">
    <property type="entry name" value="Adenine nucleotide alpha hydrolases-like"/>
    <property type="match status" value="1"/>
</dbReference>
<dbReference type="AlphaFoldDB" id="A0A4R5VEX5"/>
<dbReference type="OrthoDB" id="9792500at2"/>
<sequence length="138" mass="14490">MFSKIMTPVDLAHLGGLQRALDCAADLAGHYGADLVYVGVTAETPGALGHNPAEYAERLEAFAAEQAKAHGIVASAHAMAAHDPTTDLDDNLFKAIDETGTDLVVMQSHIPNLTDYIWPSNGGKLAAHAKVSVMVVRG</sequence>
<dbReference type="InterPro" id="IPR006016">
    <property type="entry name" value="UspA"/>
</dbReference>
<dbReference type="CDD" id="cd00293">
    <property type="entry name" value="USP-like"/>
    <property type="match status" value="1"/>
</dbReference>
<gene>
    <name evidence="2" type="ORF">E1832_06630</name>
</gene>
<evidence type="ECO:0000313" key="2">
    <source>
        <dbReference type="EMBL" id="TDK50299.1"/>
    </source>
</evidence>
<dbReference type="Proteomes" id="UP000295301">
    <property type="component" value="Unassembled WGS sequence"/>
</dbReference>